<dbReference type="PANTHER" id="PTHR45985">
    <property type="match status" value="1"/>
</dbReference>
<dbReference type="CDD" id="cd10919">
    <property type="entry name" value="CE4_CDA_like"/>
    <property type="match status" value="1"/>
</dbReference>
<gene>
    <name evidence="3" type="ORF">BDA99DRAFT_482072</name>
</gene>
<comment type="caution">
    <text evidence="3">The sequence shown here is derived from an EMBL/GenBank/DDBJ whole genome shotgun (WGS) entry which is preliminary data.</text>
</comment>
<evidence type="ECO:0000313" key="3">
    <source>
        <dbReference type="EMBL" id="KAI9263369.1"/>
    </source>
</evidence>
<dbReference type="AlphaFoldDB" id="A0AAD5PEC8"/>
<dbReference type="SUPFAM" id="SSF88713">
    <property type="entry name" value="Glycoside hydrolase/deacetylase"/>
    <property type="match status" value="1"/>
</dbReference>
<keyword evidence="4" id="KW-1185">Reference proteome</keyword>
<dbReference type="InterPro" id="IPR002509">
    <property type="entry name" value="NODB_dom"/>
</dbReference>
<dbReference type="GO" id="GO:0005975">
    <property type="term" value="P:carbohydrate metabolic process"/>
    <property type="evidence" value="ECO:0007669"/>
    <property type="project" value="InterPro"/>
</dbReference>
<reference evidence="3" key="1">
    <citation type="journal article" date="2022" name="IScience">
        <title>Evolution of zygomycete secretomes and the origins of terrestrial fungal ecologies.</title>
        <authorList>
            <person name="Chang Y."/>
            <person name="Wang Y."/>
            <person name="Mondo S."/>
            <person name="Ahrendt S."/>
            <person name="Andreopoulos W."/>
            <person name="Barry K."/>
            <person name="Beard J."/>
            <person name="Benny G.L."/>
            <person name="Blankenship S."/>
            <person name="Bonito G."/>
            <person name="Cuomo C."/>
            <person name="Desiro A."/>
            <person name="Gervers K.A."/>
            <person name="Hundley H."/>
            <person name="Kuo A."/>
            <person name="LaButti K."/>
            <person name="Lang B.F."/>
            <person name="Lipzen A."/>
            <person name="O'Donnell K."/>
            <person name="Pangilinan J."/>
            <person name="Reynolds N."/>
            <person name="Sandor L."/>
            <person name="Smith M.E."/>
            <person name="Tsang A."/>
            <person name="Grigoriev I.V."/>
            <person name="Stajich J.E."/>
            <person name="Spatafora J.W."/>
        </authorList>
    </citation>
    <scope>NUCLEOTIDE SEQUENCE</scope>
    <source>
        <strain evidence="3">RSA 2281</strain>
    </source>
</reference>
<dbReference type="EMBL" id="JAIXMP010000013">
    <property type="protein sequence ID" value="KAI9263369.1"/>
    <property type="molecule type" value="Genomic_DNA"/>
</dbReference>
<dbReference type="InterPro" id="IPR052740">
    <property type="entry name" value="CE4"/>
</dbReference>
<name>A0AAD5PEC8_9FUNG</name>
<dbReference type="Proteomes" id="UP001209540">
    <property type="component" value="Unassembled WGS sequence"/>
</dbReference>
<protein>
    <recommendedName>
        <fullName evidence="2">NodB homology domain-containing protein</fullName>
    </recommendedName>
</protein>
<dbReference type="InterPro" id="IPR011330">
    <property type="entry name" value="Glyco_hydro/deAcase_b/a-brl"/>
</dbReference>
<feature type="chain" id="PRO_5042290288" description="NodB homology domain-containing protein" evidence="1">
    <location>
        <begin position="25"/>
        <end position="489"/>
    </location>
</feature>
<organism evidence="3 4">
    <name type="scientific">Phascolomyces articulosus</name>
    <dbReference type="NCBI Taxonomy" id="60185"/>
    <lineage>
        <taxon>Eukaryota</taxon>
        <taxon>Fungi</taxon>
        <taxon>Fungi incertae sedis</taxon>
        <taxon>Mucoromycota</taxon>
        <taxon>Mucoromycotina</taxon>
        <taxon>Mucoromycetes</taxon>
        <taxon>Mucorales</taxon>
        <taxon>Lichtheimiaceae</taxon>
        <taxon>Phascolomyces</taxon>
    </lineage>
</organism>
<sequence length="489" mass="52263">MKISTAILSSLVALAVTPTSWVFAQDGTPNIPTTGTASSYACDPNTCKLPTCQCASQSPPGGLKPEEVPQFVTITFDDSIQAKLVETAHALLNVRNPNGCPAKGSWYVSMEYTDFSLVQQWYANGHEVADHTFSHVGTPSAQEIQAARAMLHEYAGAPLGKIQGFRAPFLNYTADTLNEISKQGFVYDSSATAVTDDCYWPYTLDNGMANDCWTGICGAGIKLPGVWEIPMYAVVDNANTAQLMDVYLAGSSQDVTTWTTTNFDRHYNGNRQPFGIYVHPTHLTKFDGVPIVPGAEEPDVMQKNLVEVIQQIAAKENVWFVSNAQLLEWMKNPVPISKLAEQSYMKCDLPNTGKEICNGLQNITVADTGVVSSALTNNCNFNVTNWGTCFNCPSAAPTVDNPTPPPASSDRHAVPDNCDSIWWDPVAGQCLCTTDSCAYKDTAVPVNGTDGKGNGSGSKDGDSAAISISPVVSVAVIGSVAAGAFSLLL</sequence>
<feature type="domain" description="NodB homology" evidence="2">
    <location>
        <begin position="69"/>
        <end position="186"/>
    </location>
</feature>
<dbReference type="Gene3D" id="3.20.20.370">
    <property type="entry name" value="Glycoside hydrolase/deacetylase"/>
    <property type="match status" value="1"/>
</dbReference>
<proteinExistence type="predicted"/>
<reference evidence="3" key="2">
    <citation type="submission" date="2023-02" db="EMBL/GenBank/DDBJ databases">
        <authorList>
            <consortium name="DOE Joint Genome Institute"/>
            <person name="Mondo S.J."/>
            <person name="Chang Y."/>
            <person name="Wang Y."/>
            <person name="Ahrendt S."/>
            <person name="Andreopoulos W."/>
            <person name="Barry K."/>
            <person name="Beard J."/>
            <person name="Benny G.L."/>
            <person name="Blankenship S."/>
            <person name="Bonito G."/>
            <person name="Cuomo C."/>
            <person name="Desiro A."/>
            <person name="Gervers K.A."/>
            <person name="Hundley H."/>
            <person name="Kuo A."/>
            <person name="LaButti K."/>
            <person name="Lang B.F."/>
            <person name="Lipzen A."/>
            <person name="O'Donnell K."/>
            <person name="Pangilinan J."/>
            <person name="Reynolds N."/>
            <person name="Sandor L."/>
            <person name="Smith M.W."/>
            <person name="Tsang A."/>
            <person name="Grigoriev I.V."/>
            <person name="Stajich J.E."/>
            <person name="Spatafora J.W."/>
        </authorList>
    </citation>
    <scope>NUCLEOTIDE SEQUENCE</scope>
    <source>
        <strain evidence="3">RSA 2281</strain>
    </source>
</reference>
<dbReference type="PANTHER" id="PTHR45985:SF3">
    <property type="entry name" value="CHITIN DEACETYLASE-LIKE 4"/>
    <property type="match status" value="1"/>
</dbReference>
<evidence type="ECO:0000256" key="1">
    <source>
        <dbReference type="SAM" id="SignalP"/>
    </source>
</evidence>
<dbReference type="GO" id="GO:0016810">
    <property type="term" value="F:hydrolase activity, acting on carbon-nitrogen (but not peptide) bonds"/>
    <property type="evidence" value="ECO:0007669"/>
    <property type="project" value="InterPro"/>
</dbReference>
<evidence type="ECO:0000313" key="4">
    <source>
        <dbReference type="Proteomes" id="UP001209540"/>
    </source>
</evidence>
<dbReference type="Pfam" id="PF01522">
    <property type="entry name" value="Polysacc_deac_1"/>
    <property type="match status" value="1"/>
</dbReference>
<accession>A0AAD5PEC8</accession>
<evidence type="ECO:0000259" key="2">
    <source>
        <dbReference type="Pfam" id="PF01522"/>
    </source>
</evidence>
<keyword evidence="1" id="KW-0732">Signal</keyword>
<feature type="signal peptide" evidence="1">
    <location>
        <begin position="1"/>
        <end position="24"/>
    </location>
</feature>